<name>A0AA96LB90_9BACL</name>
<evidence type="ECO:0000313" key="5">
    <source>
        <dbReference type="EMBL" id="WNQ09934.1"/>
    </source>
</evidence>
<keyword evidence="2" id="KW-0378">Hydrolase</keyword>
<proteinExistence type="inferred from homology"/>
<dbReference type="PIRSF" id="PIRSF001267">
    <property type="entry name" value="Pyrophosphatase_GppA_Ppx"/>
    <property type="match status" value="1"/>
</dbReference>
<evidence type="ECO:0000256" key="2">
    <source>
        <dbReference type="ARBA" id="ARBA00022801"/>
    </source>
</evidence>
<dbReference type="PANTHER" id="PTHR30005:SF0">
    <property type="entry name" value="RETROGRADE REGULATION PROTEIN 2"/>
    <property type="match status" value="1"/>
</dbReference>
<dbReference type="InterPro" id="IPR048950">
    <property type="entry name" value="Ppx_GppA_C"/>
</dbReference>
<protein>
    <submittedName>
        <fullName evidence="5">Ppx/GppA phosphatase family protein</fullName>
    </submittedName>
</protein>
<gene>
    <name evidence="5" type="ORF">MJA45_20250</name>
</gene>
<evidence type="ECO:0000256" key="1">
    <source>
        <dbReference type="ARBA" id="ARBA00007125"/>
    </source>
</evidence>
<evidence type="ECO:0000313" key="6">
    <source>
        <dbReference type="Proteomes" id="UP001305702"/>
    </source>
</evidence>
<dbReference type="InterPro" id="IPR050273">
    <property type="entry name" value="GppA/Ppx_hydrolase"/>
</dbReference>
<dbReference type="Gene3D" id="3.30.420.40">
    <property type="match status" value="1"/>
</dbReference>
<dbReference type="PANTHER" id="PTHR30005">
    <property type="entry name" value="EXOPOLYPHOSPHATASE"/>
    <property type="match status" value="1"/>
</dbReference>
<sequence>MKPNKRIGIIDIGSNSVRLGIYEQTGRLSHRVIDESKKAARLSERIGSDGRLGEKDILALAETLEQFKLLCSANRTAQIRAVATAAIRNAANSAEIVAKLIRLTGLDIEVLSGKEEARLGFVGMINSLSVEDGFLVDIGGGSTEVTLFRNRKIVNSVSFPFGSVNTAKRFSRGGLLEPSDLALIRRMVEEAVRREPWIRSQPGLPLIGLGGTIRTLGKLVQRQTKYSLPMTHNFDIAPPRVESVLDRLTALSLEKRNKLDGVSKDRADIIVPGLVILQTLFRQMRAAHYKISGAGLRDGLLFEAAFPGQPVISDVAEYSVRHMLSLYPSVPLAHVEQVNRLALKLFDDLAPVHGLGESERRCLHTASLLYRIGVAVNFYSYSKHTFYLMAHSRMDGLTHREILLCGLIASYKTKNRTRHAYLAHKDILSEPDCSLAVTLGTLLRLAAALDRSETQPVAELTATAGRKTLDLHLQCSRLPQLETAEVETVEKEFKKVWGLTPRCRAVVFSTI</sequence>
<dbReference type="InterPro" id="IPR043129">
    <property type="entry name" value="ATPase_NBD"/>
</dbReference>
<reference evidence="5 6" key="1">
    <citation type="submission" date="2022-02" db="EMBL/GenBank/DDBJ databases">
        <title>Paenibacillus sp. MBLB1776 Whole Genome Shotgun Sequencing.</title>
        <authorList>
            <person name="Hwang C.Y."/>
            <person name="Cho E.-S."/>
            <person name="Seo M.-J."/>
        </authorList>
    </citation>
    <scope>NUCLEOTIDE SEQUENCE [LARGE SCALE GENOMIC DNA]</scope>
    <source>
        <strain evidence="5 6">MBLB1776</strain>
    </source>
</reference>
<dbReference type="CDD" id="cd24052">
    <property type="entry name" value="ASKHA_NBD_HpPPX-GppA-like"/>
    <property type="match status" value="1"/>
</dbReference>
<comment type="similarity">
    <text evidence="1">Belongs to the GppA/Ppx family.</text>
</comment>
<evidence type="ECO:0000259" key="3">
    <source>
        <dbReference type="Pfam" id="PF02541"/>
    </source>
</evidence>
<dbReference type="SUPFAM" id="SSF109604">
    <property type="entry name" value="HD-domain/PDEase-like"/>
    <property type="match status" value="1"/>
</dbReference>
<dbReference type="GO" id="GO:0006357">
    <property type="term" value="P:regulation of transcription by RNA polymerase II"/>
    <property type="evidence" value="ECO:0007669"/>
    <property type="project" value="TreeGrafter"/>
</dbReference>
<dbReference type="InterPro" id="IPR003695">
    <property type="entry name" value="Ppx_GppA_N"/>
</dbReference>
<dbReference type="SUPFAM" id="SSF53067">
    <property type="entry name" value="Actin-like ATPase domain"/>
    <property type="match status" value="2"/>
</dbReference>
<dbReference type="GO" id="GO:0016787">
    <property type="term" value="F:hydrolase activity"/>
    <property type="evidence" value="ECO:0007669"/>
    <property type="project" value="UniProtKB-KW"/>
</dbReference>
<dbReference type="AlphaFoldDB" id="A0AA96LB90"/>
<dbReference type="Pfam" id="PF21447">
    <property type="entry name" value="Ppx-GppA_III"/>
    <property type="match status" value="1"/>
</dbReference>
<dbReference type="Proteomes" id="UP001305702">
    <property type="component" value="Chromosome"/>
</dbReference>
<organism evidence="5 6">
    <name type="scientific">Paenibacillus aurantius</name>
    <dbReference type="NCBI Taxonomy" id="2918900"/>
    <lineage>
        <taxon>Bacteria</taxon>
        <taxon>Bacillati</taxon>
        <taxon>Bacillota</taxon>
        <taxon>Bacilli</taxon>
        <taxon>Bacillales</taxon>
        <taxon>Paenibacillaceae</taxon>
        <taxon>Paenibacillus</taxon>
    </lineage>
</organism>
<dbReference type="InterPro" id="IPR030673">
    <property type="entry name" value="PyroPPase_GppA_Ppx"/>
</dbReference>
<dbReference type="Gene3D" id="3.30.420.150">
    <property type="entry name" value="Exopolyphosphatase. Domain 2"/>
    <property type="match status" value="1"/>
</dbReference>
<accession>A0AA96LB90</accession>
<dbReference type="Gene3D" id="1.10.3210.10">
    <property type="entry name" value="Hypothetical protein af1432"/>
    <property type="match status" value="1"/>
</dbReference>
<evidence type="ECO:0000259" key="4">
    <source>
        <dbReference type="Pfam" id="PF21447"/>
    </source>
</evidence>
<dbReference type="Pfam" id="PF02541">
    <property type="entry name" value="Ppx-GppA"/>
    <property type="match status" value="1"/>
</dbReference>
<dbReference type="EMBL" id="CP130318">
    <property type="protein sequence ID" value="WNQ09934.1"/>
    <property type="molecule type" value="Genomic_DNA"/>
</dbReference>
<dbReference type="RefSeq" id="WP_315603708.1">
    <property type="nucleotide sequence ID" value="NZ_CP130318.1"/>
</dbReference>
<feature type="domain" description="Ppx/GppA phosphatase C-terminal" evidence="4">
    <location>
        <begin position="319"/>
        <end position="474"/>
    </location>
</feature>
<feature type="domain" description="Ppx/GppA phosphatase N-terminal" evidence="3">
    <location>
        <begin position="30"/>
        <end position="303"/>
    </location>
</feature>
<dbReference type="KEGG" id="paun:MJA45_20250"/>
<keyword evidence="6" id="KW-1185">Reference proteome</keyword>